<dbReference type="PANTHER" id="PTHR38471">
    <property type="entry name" value="FOUR HELIX BUNDLE PROTEIN"/>
    <property type="match status" value="1"/>
</dbReference>
<evidence type="ECO:0000313" key="1">
    <source>
        <dbReference type="EMBL" id="ASU33206.1"/>
    </source>
</evidence>
<reference evidence="1 2" key="1">
    <citation type="submission" date="2017-08" db="EMBL/GenBank/DDBJ databases">
        <title>Complete genome sequence of Mucilaginibacter sp. strain BJC16-A31.</title>
        <authorList>
            <consortium name="Henan University of Science and Technology"/>
            <person name="You X."/>
        </authorList>
    </citation>
    <scope>NUCLEOTIDE SEQUENCE [LARGE SCALE GENOMIC DNA]</scope>
    <source>
        <strain evidence="1 2">BJC16-A31</strain>
    </source>
</reference>
<dbReference type="AlphaFoldDB" id="A0A223NTQ0"/>
<sequence length="117" mass="13454">MAFKFENLQVWQKALDLTDEINLLTKNNFPKDELFILTAQIKRAADSVVLNIAEGCTGQTNLVFKNFLSYALRSAIEVVACLFIAKRRDIINNDDFQKLYDEYQSLTKMITALRNTL</sequence>
<dbReference type="NCBIfam" id="TIGR02436">
    <property type="entry name" value="four helix bundle protein"/>
    <property type="match status" value="1"/>
</dbReference>
<evidence type="ECO:0008006" key="3">
    <source>
        <dbReference type="Google" id="ProtNLM"/>
    </source>
</evidence>
<gene>
    <name evidence="1" type="ORF">MuYL_1308</name>
</gene>
<dbReference type="RefSeq" id="WP_094569697.1">
    <property type="nucleotide sequence ID" value="NZ_CP022743.1"/>
</dbReference>
<proteinExistence type="predicted"/>
<dbReference type="EMBL" id="CP022743">
    <property type="protein sequence ID" value="ASU33206.1"/>
    <property type="molecule type" value="Genomic_DNA"/>
</dbReference>
<dbReference type="OrthoDB" id="9811959at2"/>
<dbReference type="InterPro" id="IPR012657">
    <property type="entry name" value="23S_rRNA-intervening_sequence"/>
</dbReference>
<dbReference type="KEGG" id="muc:MuYL_1308"/>
<name>A0A223NTQ0_9SPHI</name>
<dbReference type="PANTHER" id="PTHR38471:SF2">
    <property type="entry name" value="FOUR HELIX BUNDLE PROTEIN"/>
    <property type="match status" value="1"/>
</dbReference>
<dbReference type="Pfam" id="PF05635">
    <property type="entry name" value="23S_rRNA_IVP"/>
    <property type="match status" value="1"/>
</dbReference>
<keyword evidence="2" id="KW-1185">Reference proteome</keyword>
<organism evidence="1 2">
    <name type="scientific">Mucilaginibacter xinganensis</name>
    <dbReference type="NCBI Taxonomy" id="1234841"/>
    <lineage>
        <taxon>Bacteria</taxon>
        <taxon>Pseudomonadati</taxon>
        <taxon>Bacteroidota</taxon>
        <taxon>Sphingobacteriia</taxon>
        <taxon>Sphingobacteriales</taxon>
        <taxon>Sphingobacteriaceae</taxon>
        <taxon>Mucilaginibacter</taxon>
    </lineage>
</organism>
<dbReference type="Gene3D" id="1.20.1440.60">
    <property type="entry name" value="23S rRNA-intervening sequence"/>
    <property type="match status" value="1"/>
</dbReference>
<accession>A0A223NTQ0</accession>
<dbReference type="InterPro" id="IPR036583">
    <property type="entry name" value="23S_rRNA_IVS_sf"/>
</dbReference>
<evidence type="ECO:0000313" key="2">
    <source>
        <dbReference type="Proteomes" id="UP000215002"/>
    </source>
</evidence>
<dbReference type="CDD" id="cd16377">
    <property type="entry name" value="23S_rRNA_IVP_like"/>
    <property type="match status" value="1"/>
</dbReference>
<dbReference type="SUPFAM" id="SSF158446">
    <property type="entry name" value="IVS-encoded protein-like"/>
    <property type="match status" value="1"/>
</dbReference>
<protein>
    <recommendedName>
        <fullName evidence="3">Four helix bundle protein</fullName>
    </recommendedName>
</protein>
<dbReference type="Proteomes" id="UP000215002">
    <property type="component" value="Chromosome"/>
</dbReference>